<dbReference type="RefSeq" id="WP_314510004.1">
    <property type="nucleotide sequence ID" value="NZ_JASJOU010000002.1"/>
</dbReference>
<comment type="caution">
    <text evidence="1">The sequence shown here is derived from an EMBL/GenBank/DDBJ whole genome shotgun (WGS) entry which is preliminary data.</text>
</comment>
<keyword evidence="2" id="KW-1185">Reference proteome</keyword>
<organism evidence="1 2">
    <name type="scientific">Xanthocytophaga agilis</name>
    <dbReference type="NCBI Taxonomy" id="3048010"/>
    <lineage>
        <taxon>Bacteria</taxon>
        <taxon>Pseudomonadati</taxon>
        <taxon>Bacteroidota</taxon>
        <taxon>Cytophagia</taxon>
        <taxon>Cytophagales</taxon>
        <taxon>Rhodocytophagaceae</taxon>
        <taxon>Xanthocytophaga</taxon>
    </lineage>
</organism>
<dbReference type="EMBL" id="JASJOU010000002">
    <property type="protein sequence ID" value="MDJ1500474.1"/>
    <property type="molecule type" value="Genomic_DNA"/>
</dbReference>
<sequence length="130" mass="14956">MKNIALISLGLIGIGLASAILIPSCEQKQCDCTEKVKQLKDSVTAFQHQVMLLEWQYDSLQNVKQAVNYEIVQLETQRQEQYTNAPYLSSDSLRRAFTDYLNRYARDDIDRFRSKRDSLTLKGLPADQTH</sequence>
<dbReference type="AlphaFoldDB" id="A0AAE3QYP2"/>
<reference evidence="1" key="1">
    <citation type="submission" date="2023-05" db="EMBL/GenBank/DDBJ databases">
        <authorList>
            <person name="Zhang X."/>
        </authorList>
    </citation>
    <scope>NUCLEOTIDE SEQUENCE</scope>
    <source>
        <strain evidence="1">BD1B2-1</strain>
    </source>
</reference>
<proteinExistence type="predicted"/>
<accession>A0AAE3QYP2</accession>
<evidence type="ECO:0000313" key="2">
    <source>
        <dbReference type="Proteomes" id="UP001232063"/>
    </source>
</evidence>
<protein>
    <submittedName>
        <fullName evidence="1">Uncharacterized protein</fullName>
    </submittedName>
</protein>
<evidence type="ECO:0000313" key="1">
    <source>
        <dbReference type="EMBL" id="MDJ1500474.1"/>
    </source>
</evidence>
<gene>
    <name evidence="1" type="ORF">QNI22_07455</name>
</gene>
<name>A0AAE3QYP2_9BACT</name>
<dbReference type="Proteomes" id="UP001232063">
    <property type="component" value="Unassembled WGS sequence"/>
</dbReference>